<dbReference type="AlphaFoldDB" id="T1C2G5"/>
<reference evidence="1" key="1">
    <citation type="submission" date="2013-08" db="EMBL/GenBank/DDBJ databases">
        <authorList>
            <person name="Mendez C."/>
            <person name="Richter M."/>
            <person name="Ferrer M."/>
            <person name="Sanchez J."/>
        </authorList>
    </citation>
    <scope>NUCLEOTIDE SEQUENCE</scope>
</reference>
<dbReference type="Gene3D" id="3.40.30.10">
    <property type="entry name" value="Glutaredoxin"/>
    <property type="match status" value="1"/>
</dbReference>
<dbReference type="EMBL" id="AUZY01001378">
    <property type="protein sequence ID" value="EQD75063.1"/>
    <property type="molecule type" value="Genomic_DNA"/>
</dbReference>
<accession>T1C2G5</accession>
<evidence type="ECO:0000313" key="1">
    <source>
        <dbReference type="EMBL" id="EQD75063.1"/>
    </source>
</evidence>
<reference evidence="1" key="2">
    <citation type="journal article" date="2014" name="ISME J.">
        <title>Microbial stratification in low pH oxic and suboxic macroscopic growths along an acid mine drainage.</title>
        <authorList>
            <person name="Mendez-Garcia C."/>
            <person name="Mesa V."/>
            <person name="Sprenger R.R."/>
            <person name="Richter M."/>
            <person name="Diez M.S."/>
            <person name="Solano J."/>
            <person name="Bargiela R."/>
            <person name="Golyshina O.V."/>
            <person name="Manteca A."/>
            <person name="Ramos J.L."/>
            <person name="Gallego J.R."/>
            <person name="Llorente I."/>
            <person name="Martins Dos Santos V.A."/>
            <person name="Jensen O.N."/>
            <person name="Pelaez A.I."/>
            <person name="Sanchez J."/>
            <person name="Ferrer M."/>
        </authorList>
    </citation>
    <scope>NUCLEOTIDE SEQUENCE</scope>
</reference>
<gene>
    <name evidence="1" type="ORF">B1B_02326</name>
</gene>
<name>T1C2G5_9ZZZZ</name>
<dbReference type="InterPro" id="IPR036249">
    <property type="entry name" value="Thioredoxin-like_sf"/>
</dbReference>
<protein>
    <submittedName>
        <fullName evidence="1">Thiol-disulfide oxidoreductase</fullName>
    </submittedName>
</protein>
<dbReference type="SUPFAM" id="SSF52833">
    <property type="entry name" value="Thioredoxin-like"/>
    <property type="match status" value="1"/>
</dbReference>
<comment type="caution">
    <text evidence="1">The sequence shown here is derived from an EMBL/GenBank/DDBJ whole genome shotgun (WGS) entry which is preliminary data.</text>
</comment>
<feature type="non-terminal residue" evidence="1">
    <location>
        <position position="127"/>
    </location>
</feature>
<proteinExistence type="predicted"/>
<organism evidence="1">
    <name type="scientific">mine drainage metagenome</name>
    <dbReference type="NCBI Taxonomy" id="410659"/>
    <lineage>
        <taxon>unclassified sequences</taxon>
        <taxon>metagenomes</taxon>
        <taxon>ecological metagenomes</taxon>
    </lineage>
</organism>
<sequence>MLSAHTWAMRRPLLASTPAHAVSPPNGPAALYLTAGGRTISTAQPKGHRTLLWLLSTWCGSCAAGLQAMASEAAQLVKSGLRVVMLRNYRNGGYPDPDIRSFVDRFAPGLLAEPHWTFAQASRGLSQ</sequence>